<keyword evidence="2" id="KW-0449">Lipoprotein</keyword>
<comment type="similarity">
    <text evidence="1 2">Belongs to the outer membrane factor (OMF) (TC 1.B.17) family.</text>
</comment>
<dbReference type="AlphaFoldDB" id="A0A158C3J2"/>
<name>A0A158C3J2_9BURK</name>
<dbReference type="GO" id="GO:0005886">
    <property type="term" value="C:plasma membrane"/>
    <property type="evidence" value="ECO:0007669"/>
    <property type="project" value="UniProtKB-SubCell"/>
</dbReference>
<dbReference type="Pfam" id="PF02321">
    <property type="entry name" value="OEP"/>
    <property type="match status" value="2"/>
</dbReference>
<sequence>MRALILPVVLAVSACSLTPAFVRPAAPVPMTYTTGAAPDVRTNAADLGWRTMFGDRRLQRLIELALESNRDLRLAALNVEAAAAQYGIQRAAQLPSADAAGGFTRQRIAPNAETDPPIAAMTQKQYGVNVGISAFEIDLFGRVRSLSDAAFARYLESDDGRRAAQIALVGAVADAYFAERLAQEQRELAEHTLADWRESLDLARRLRNAHQASSVDVAGAEGQVASAEADLEARARMVEQAGNALWLLIGADFPKDLPEPTPLAQQPVMTRLPAGLPSDLLFRRPDILQAEQNLIAANADIGAARAAFFPRLSLTSSLGFISPAMSGLFDGDHRAWTFAPQVTVPLFQGGRLRAEFRLAEVRKTSAVAGYERAVQIAFREVADGLAGRDTFHRQIEAQARVVASAERRTDLSSLRYRAGVDGRLELLDSQRQLYASRQVLLDLRRAEFGNAVALYKALGGGLTETDVRPPGTAPELSLVAPDQLARS</sequence>
<proteinExistence type="inferred from homology"/>
<accession>A0A158C3J2</accession>
<keyword evidence="5" id="KW-1185">Reference proteome</keyword>
<evidence type="ECO:0000256" key="3">
    <source>
        <dbReference type="SAM" id="MobiDB-lite"/>
    </source>
</evidence>
<keyword evidence="2" id="KW-1134">Transmembrane beta strand</keyword>
<dbReference type="SUPFAM" id="SSF56954">
    <property type="entry name" value="Outer membrane efflux proteins (OEP)"/>
    <property type="match status" value="1"/>
</dbReference>
<gene>
    <name evidence="4" type="ORF">AWB75_04452</name>
</gene>
<keyword evidence="2" id="KW-0564">Palmitate</keyword>
<dbReference type="PANTHER" id="PTHR30203">
    <property type="entry name" value="OUTER MEMBRANE CATION EFFLUX PROTEIN"/>
    <property type="match status" value="1"/>
</dbReference>
<feature type="signal peptide" evidence="2">
    <location>
        <begin position="1"/>
        <end position="25"/>
    </location>
</feature>
<protein>
    <submittedName>
        <fullName evidence="4">RND transporter</fullName>
    </submittedName>
</protein>
<evidence type="ECO:0000313" key="5">
    <source>
        <dbReference type="Proteomes" id="UP000054870"/>
    </source>
</evidence>
<dbReference type="Gene3D" id="2.20.200.10">
    <property type="entry name" value="Outer membrane efflux proteins (OEP)"/>
    <property type="match status" value="1"/>
</dbReference>
<dbReference type="InterPro" id="IPR010131">
    <property type="entry name" value="MdtP/NodT-like"/>
</dbReference>
<feature type="chain" id="PRO_5007359914" evidence="2">
    <location>
        <begin position="26"/>
        <end position="487"/>
    </location>
</feature>
<dbReference type="EMBL" id="FCOF02000022">
    <property type="protein sequence ID" value="SAK76945.1"/>
    <property type="molecule type" value="Genomic_DNA"/>
</dbReference>
<dbReference type="OrthoDB" id="9770517at2"/>
<evidence type="ECO:0000313" key="4">
    <source>
        <dbReference type="EMBL" id="SAK76945.1"/>
    </source>
</evidence>
<dbReference type="NCBIfam" id="TIGR01845">
    <property type="entry name" value="outer_NodT"/>
    <property type="match status" value="1"/>
</dbReference>
<evidence type="ECO:0000256" key="1">
    <source>
        <dbReference type="ARBA" id="ARBA00007613"/>
    </source>
</evidence>
<organism evidence="4 5">
    <name type="scientific">Caballeronia catudaia</name>
    <dbReference type="NCBI Taxonomy" id="1777136"/>
    <lineage>
        <taxon>Bacteria</taxon>
        <taxon>Pseudomonadati</taxon>
        <taxon>Pseudomonadota</taxon>
        <taxon>Betaproteobacteria</taxon>
        <taxon>Burkholderiales</taxon>
        <taxon>Burkholderiaceae</taxon>
        <taxon>Caballeronia</taxon>
    </lineage>
</organism>
<dbReference type="InterPro" id="IPR003423">
    <property type="entry name" value="OMP_efflux"/>
</dbReference>
<comment type="subcellular location">
    <subcellularLocation>
        <location evidence="2">Cell membrane</location>
        <topology evidence="2">Lipid-anchor</topology>
    </subcellularLocation>
</comment>
<dbReference type="GO" id="GO:0015562">
    <property type="term" value="F:efflux transmembrane transporter activity"/>
    <property type="evidence" value="ECO:0007669"/>
    <property type="project" value="InterPro"/>
</dbReference>
<evidence type="ECO:0000256" key="2">
    <source>
        <dbReference type="RuleBase" id="RU362097"/>
    </source>
</evidence>
<keyword evidence="2" id="KW-0812">Transmembrane</keyword>
<keyword evidence="2" id="KW-0732">Signal</keyword>
<feature type="region of interest" description="Disordered" evidence="3">
    <location>
        <begin position="465"/>
        <end position="487"/>
    </location>
</feature>
<dbReference type="PROSITE" id="PS51257">
    <property type="entry name" value="PROKAR_LIPOPROTEIN"/>
    <property type="match status" value="1"/>
</dbReference>
<dbReference type="PANTHER" id="PTHR30203:SF32">
    <property type="entry name" value="CATION EFFLUX SYSTEM PROTEIN CUSC"/>
    <property type="match status" value="1"/>
</dbReference>
<keyword evidence="2" id="KW-0472">Membrane</keyword>
<dbReference type="RefSeq" id="WP_061126221.1">
    <property type="nucleotide sequence ID" value="NZ_FCOF02000022.1"/>
</dbReference>
<dbReference type="Proteomes" id="UP000054870">
    <property type="component" value="Unassembled WGS sequence"/>
</dbReference>
<dbReference type="Gene3D" id="1.20.1600.10">
    <property type="entry name" value="Outer membrane efflux proteins (OEP)"/>
    <property type="match status" value="1"/>
</dbReference>
<reference evidence="4" key="1">
    <citation type="submission" date="2016-01" db="EMBL/GenBank/DDBJ databases">
        <authorList>
            <person name="Peeters C."/>
        </authorList>
    </citation>
    <scope>NUCLEOTIDE SEQUENCE [LARGE SCALE GENOMIC DNA]</scope>
    <source>
        <strain evidence="4">LMG 29318</strain>
    </source>
</reference>
<comment type="caution">
    <text evidence="4">The sequence shown here is derived from an EMBL/GenBank/DDBJ whole genome shotgun (WGS) entry which is preliminary data.</text>
</comment>